<name>A0A919KMF8_9ACTN</name>
<protein>
    <recommendedName>
        <fullName evidence="4">SMP-30/Gluconolactonase/LRE-like region domain-containing protein</fullName>
    </recommendedName>
</protein>
<feature type="chain" id="PRO_5036974025" description="SMP-30/Gluconolactonase/LRE-like region domain-containing protein" evidence="1">
    <location>
        <begin position="29"/>
        <end position="317"/>
    </location>
</feature>
<dbReference type="EMBL" id="BNBO01000006">
    <property type="protein sequence ID" value="GHH65216.1"/>
    <property type="molecule type" value="Genomic_DNA"/>
</dbReference>
<dbReference type="PANTHER" id="PTHR42060:SF1">
    <property type="entry name" value="NHL REPEAT-CONTAINING PROTEIN"/>
    <property type="match status" value="1"/>
</dbReference>
<evidence type="ECO:0008006" key="4">
    <source>
        <dbReference type="Google" id="ProtNLM"/>
    </source>
</evidence>
<proteinExistence type="predicted"/>
<evidence type="ECO:0000313" key="2">
    <source>
        <dbReference type="EMBL" id="GHH65216.1"/>
    </source>
</evidence>
<dbReference type="AlphaFoldDB" id="A0A919KMF8"/>
<dbReference type="GeneID" id="95352228"/>
<dbReference type="Gene3D" id="2.120.10.30">
    <property type="entry name" value="TolB, C-terminal domain"/>
    <property type="match status" value="1"/>
</dbReference>
<evidence type="ECO:0000256" key="1">
    <source>
        <dbReference type="SAM" id="SignalP"/>
    </source>
</evidence>
<dbReference type="PANTHER" id="PTHR42060">
    <property type="entry name" value="NHL REPEAT-CONTAINING PROTEIN-RELATED"/>
    <property type="match status" value="1"/>
</dbReference>
<organism evidence="2 3">
    <name type="scientific">Kitasatospora indigofera</name>
    <dbReference type="NCBI Taxonomy" id="67307"/>
    <lineage>
        <taxon>Bacteria</taxon>
        <taxon>Bacillati</taxon>
        <taxon>Actinomycetota</taxon>
        <taxon>Actinomycetes</taxon>
        <taxon>Kitasatosporales</taxon>
        <taxon>Streptomycetaceae</taxon>
        <taxon>Kitasatospora</taxon>
    </lineage>
</organism>
<evidence type="ECO:0000313" key="3">
    <source>
        <dbReference type="Proteomes" id="UP000617734"/>
    </source>
</evidence>
<feature type="signal peptide" evidence="1">
    <location>
        <begin position="1"/>
        <end position="28"/>
    </location>
</feature>
<accession>A0A919KMF8</accession>
<reference evidence="2" key="1">
    <citation type="journal article" date="2014" name="Int. J. Syst. Evol. Microbiol.">
        <title>Complete genome sequence of Corynebacterium casei LMG S-19264T (=DSM 44701T), isolated from a smear-ripened cheese.</title>
        <authorList>
            <consortium name="US DOE Joint Genome Institute (JGI-PGF)"/>
            <person name="Walter F."/>
            <person name="Albersmeier A."/>
            <person name="Kalinowski J."/>
            <person name="Ruckert C."/>
        </authorList>
    </citation>
    <scope>NUCLEOTIDE SEQUENCE</scope>
    <source>
        <strain evidence="2">JCM 4646</strain>
    </source>
</reference>
<keyword evidence="3" id="KW-1185">Reference proteome</keyword>
<reference evidence="2" key="2">
    <citation type="submission" date="2020-09" db="EMBL/GenBank/DDBJ databases">
        <authorList>
            <person name="Sun Q."/>
            <person name="Ohkuma M."/>
        </authorList>
    </citation>
    <scope>NUCLEOTIDE SEQUENCE</scope>
    <source>
        <strain evidence="2">JCM 4646</strain>
    </source>
</reference>
<dbReference type="Proteomes" id="UP000617734">
    <property type="component" value="Unassembled WGS sequence"/>
</dbReference>
<dbReference type="RefSeq" id="WP_190210204.1">
    <property type="nucleotide sequence ID" value="NZ_BNBO01000006.1"/>
</dbReference>
<sequence length="317" mass="32394">MPRTPRPAGAAGIAAAVLALLAASPATAAAPPLSDARILVHLDLAAGQMPENSTPEPDGSLDVTFLSAHQIARIAPDGGVRILATMPAEEHPNTPLVGFAAATGIARAHDGTLYATYATGTALTGVYRLDCDGTLRRIAQLPPEGLPNGLALDEQAGVLYSADSVLGVVRRIPVDGGEPTVWAGGSPLQPTGFLGANGIKVHRGAVWVSNTDTGALLRIPVRQDGTAGPVGTRADGLAGIDDFTFTDAHEDTVLAALNSADQVVRLAPDGSRSVVLTAEDGLTSPTSVAVHRRTVLVTSAAFAPPPDPNVLTARLHR</sequence>
<gene>
    <name evidence="2" type="ORF">GCM10018781_17370</name>
</gene>
<keyword evidence="1" id="KW-0732">Signal</keyword>
<dbReference type="InterPro" id="IPR052998">
    <property type="entry name" value="Hetero-Diels-Alderase-like"/>
</dbReference>
<dbReference type="InterPro" id="IPR011042">
    <property type="entry name" value="6-blade_b-propeller_TolB-like"/>
</dbReference>
<comment type="caution">
    <text evidence="2">The sequence shown here is derived from an EMBL/GenBank/DDBJ whole genome shotgun (WGS) entry which is preliminary data.</text>
</comment>
<dbReference type="SUPFAM" id="SSF63829">
    <property type="entry name" value="Calcium-dependent phosphotriesterase"/>
    <property type="match status" value="1"/>
</dbReference>